<evidence type="ECO:0000313" key="1">
    <source>
        <dbReference type="EMBL" id="KAL1837725.1"/>
    </source>
</evidence>
<reference evidence="1 2" key="1">
    <citation type="journal article" date="2024" name="Commun. Biol.">
        <title>Comparative genomic analysis of thermophilic fungi reveals convergent evolutionary adaptations and gene losses.</title>
        <authorList>
            <person name="Steindorff A.S."/>
            <person name="Aguilar-Pontes M.V."/>
            <person name="Robinson A.J."/>
            <person name="Andreopoulos B."/>
            <person name="LaButti K."/>
            <person name="Kuo A."/>
            <person name="Mondo S."/>
            <person name="Riley R."/>
            <person name="Otillar R."/>
            <person name="Haridas S."/>
            <person name="Lipzen A."/>
            <person name="Grimwood J."/>
            <person name="Schmutz J."/>
            <person name="Clum A."/>
            <person name="Reid I.D."/>
            <person name="Moisan M.C."/>
            <person name="Butler G."/>
            <person name="Nguyen T.T.M."/>
            <person name="Dewar K."/>
            <person name="Conant G."/>
            <person name="Drula E."/>
            <person name="Henrissat B."/>
            <person name="Hansel C."/>
            <person name="Singer S."/>
            <person name="Hutchinson M.I."/>
            <person name="de Vries R.P."/>
            <person name="Natvig D.O."/>
            <person name="Powell A.J."/>
            <person name="Tsang A."/>
            <person name="Grigoriev I.V."/>
        </authorList>
    </citation>
    <scope>NUCLEOTIDE SEQUENCE [LARGE SCALE GENOMIC DNA]</scope>
    <source>
        <strain evidence="1 2">ATCC 24622</strain>
    </source>
</reference>
<gene>
    <name evidence="1" type="ORF">VTK73DRAFT_4573</name>
</gene>
<organism evidence="1 2">
    <name type="scientific">Phialemonium thermophilum</name>
    <dbReference type="NCBI Taxonomy" id="223376"/>
    <lineage>
        <taxon>Eukaryota</taxon>
        <taxon>Fungi</taxon>
        <taxon>Dikarya</taxon>
        <taxon>Ascomycota</taxon>
        <taxon>Pezizomycotina</taxon>
        <taxon>Sordariomycetes</taxon>
        <taxon>Sordariomycetidae</taxon>
        <taxon>Cephalothecales</taxon>
        <taxon>Cephalothecaceae</taxon>
        <taxon>Phialemonium</taxon>
    </lineage>
</organism>
<keyword evidence="2" id="KW-1185">Reference proteome</keyword>
<comment type="caution">
    <text evidence="1">The sequence shown here is derived from an EMBL/GenBank/DDBJ whole genome shotgun (WGS) entry which is preliminary data.</text>
</comment>
<dbReference type="Proteomes" id="UP001586593">
    <property type="component" value="Unassembled WGS sequence"/>
</dbReference>
<name>A0ABR3V7J3_9PEZI</name>
<sequence length="188" mass="21069">MQWILCRQRSPNVPALEGLGERREWFCKGCDVLPFMLHHGFVSAVPPLGFGPWTAAQYAQWKAWSPLCRRTRASNKRSRHKGLVGRSALFSLKAAGRSGGFGAGKKQRIRDATDHHCAGWGSCLAPPLGPIFVGTVREEGQPAMGCASFNKAYIASRLNRQLDSRCYRFSDVQHQNRQMKHFRVGQET</sequence>
<protein>
    <submittedName>
        <fullName evidence="1">Uncharacterized protein</fullName>
    </submittedName>
</protein>
<proteinExistence type="predicted"/>
<dbReference type="EMBL" id="JAZHXJ010002592">
    <property type="protein sequence ID" value="KAL1837725.1"/>
    <property type="molecule type" value="Genomic_DNA"/>
</dbReference>
<evidence type="ECO:0000313" key="2">
    <source>
        <dbReference type="Proteomes" id="UP001586593"/>
    </source>
</evidence>
<accession>A0ABR3V7J3</accession>